<accession>A0A443NHB1</accession>
<keyword evidence="2" id="KW-1185">Reference proteome</keyword>
<comment type="caution">
    <text evidence="1">The sequence shown here is derived from an EMBL/GenBank/DDBJ whole genome shotgun (WGS) entry which is preliminary data.</text>
</comment>
<dbReference type="Proteomes" id="UP000283530">
    <property type="component" value="Unassembled WGS sequence"/>
</dbReference>
<organism evidence="1 2">
    <name type="scientific">Cinnamomum micranthum f. kanehirae</name>
    <dbReference type="NCBI Taxonomy" id="337451"/>
    <lineage>
        <taxon>Eukaryota</taxon>
        <taxon>Viridiplantae</taxon>
        <taxon>Streptophyta</taxon>
        <taxon>Embryophyta</taxon>
        <taxon>Tracheophyta</taxon>
        <taxon>Spermatophyta</taxon>
        <taxon>Magnoliopsida</taxon>
        <taxon>Magnoliidae</taxon>
        <taxon>Laurales</taxon>
        <taxon>Lauraceae</taxon>
        <taxon>Cinnamomum</taxon>
    </lineage>
</organism>
<dbReference type="AlphaFoldDB" id="A0A443NHB1"/>
<dbReference type="EMBL" id="QPKB01000002">
    <property type="protein sequence ID" value="RWR77927.1"/>
    <property type="molecule type" value="Genomic_DNA"/>
</dbReference>
<evidence type="ECO:0000313" key="2">
    <source>
        <dbReference type="Proteomes" id="UP000283530"/>
    </source>
</evidence>
<evidence type="ECO:0000313" key="1">
    <source>
        <dbReference type="EMBL" id="RWR77927.1"/>
    </source>
</evidence>
<gene>
    <name evidence="1" type="ORF">CKAN_00643200</name>
</gene>
<name>A0A443NHB1_9MAGN</name>
<protein>
    <submittedName>
        <fullName evidence="1">Uncharacterized protein</fullName>
    </submittedName>
</protein>
<reference evidence="1 2" key="1">
    <citation type="journal article" date="2019" name="Nat. Plants">
        <title>Stout camphor tree genome fills gaps in understanding of flowering plant genome evolution.</title>
        <authorList>
            <person name="Chaw S.M."/>
            <person name="Liu Y.C."/>
            <person name="Wu Y.W."/>
            <person name="Wang H.Y."/>
            <person name="Lin C.I."/>
            <person name="Wu C.S."/>
            <person name="Ke H.M."/>
            <person name="Chang L.Y."/>
            <person name="Hsu C.Y."/>
            <person name="Yang H.T."/>
            <person name="Sudianto E."/>
            <person name="Hsu M.H."/>
            <person name="Wu K.P."/>
            <person name="Wang L.N."/>
            <person name="Leebens-Mack J.H."/>
            <person name="Tsai I.J."/>
        </authorList>
    </citation>
    <scope>NUCLEOTIDE SEQUENCE [LARGE SCALE GENOMIC DNA]</scope>
    <source>
        <strain evidence="2">cv. Chaw 1501</strain>
        <tissue evidence="1">Young leaves</tissue>
    </source>
</reference>
<proteinExistence type="predicted"/>
<sequence>MIPTVSHSLTMSFEAKRAL</sequence>